<name>A0AAW3WDC1_CLOBE</name>
<proteinExistence type="predicted"/>
<protein>
    <submittedName>
        <fullName evidence="1">Uncharacterized protein</fullName>
    </submittedName>
</protein>
<sequence>MSIEKLDLKEEIKNQRSAVHYIDLKEKEKFLKVIKEIEKEKVLQDNDMTISYMIEDDCISIAIYRSMDFMI</sequence>
<gene>
    <name evidence="1" type="ORF">HGI39_19780</name>
</gene>
<dbReference type="Proteomes" id="UP001194098">
    <property type="component" value="Unassembled WGS sequence"/>
</dbReference>
<evidence type="ECO:0000313" key="1">
    <source>
        <dbReference type="EMBL" id="MBC2476904.1"/>
    </source>
</evidence>
<accession>A0AAW3WDC1</accession>
<reference evidence="1" key="2">
    <citation type="journal article" date="2022" name="Nat. Biotechnol.">
        <title>Carbon-negative production of acetone and isopropanol by gas fermentation at industrial pilot scale.</title>
        <authorList>
            <person name="Liew F.E."/>
            <person name="Nogle R."/>
            <person name="Abdalla T."/>
            <person name="Rasor B.J."/>
            <person name="Canter C."/>
            <person name="Jensen R.O."/>
            <person name="Wang L."/>
            <person name="Strutz J."/>
            <person name="Chirania P."/>
            <person name="De Tissera S."/>
            <person name="Mueller A.P."/>
            <person name="Ruan Z."/>
            <person name="Gao A."/>
            <person name="Tran L."/>
            <person name="Engle N.L."/>
            <person name="Bromley J.C."/>
            <person name="Daniell J."/>
            <person name="Conrado R."/>
            <person name="Tschaplinski T.J."/>
            <person name="Giannone R.J."/>
            <person name="Hettich R.L."/>
            <person name="Karim A.S."/>
            <person name="Simpson S.D."/>
            <person name="Brown S.D."/>
            <person name="Leang C."/>
            <person name="Jewett M.C."/>
            <person name="Kopke M."/>
        </authorList>
    </citation>
    <scope>NUCLEOTIDE SEQUENCE</scope>
    <source>
        <strain evidence="1">DJ015</strain>
    </source>
</reference>
<dbReference type="RefSeq" id="WP_171779751.1">
    <property type="nucleotide sequence ID" value="NZ_JABAGV010000067.1"/>
</dbReference>
<dbReference type="EMBL" id="JABAGV010000067">
    <property type="protein sequence ID" value="MBC2476904.1"/>
    <property type="molecule type" value="Genomic_DNA"/>
</dbReference>
<reference evidence="1" key="1">
    <citation type="submission" date="2020-04" db="EMBL/GenBank/DDBJ databases">
        <authorList>
            <person name="Brown S."/>
        </authorList>
    </citation>
    <scope>NUCLEOTIDE SEQUENCE</scope>
    <source>
        <strain evidence="1">DJ015</strain>
    </source>
</reference>
<dbReference type="AlphaFoldDB" id="A0AAW3WDC1"/>
<evidence type="ECO:0000313" key="2">
    <source>
        <dbReference type="Proteomes" id="UP001194098"/>
    </source>
</evidence>
<organism evidence="1 2">
    <name type="scientific">Clostridium beijerinckii</name>
    <name type="common">Clostridium MP</name>
    <dbReference type="NCBI Taxonomy" id="1520"/>
    <lineage>
        <taxon>Bacteria</taxon>
        <taxon>Bacillati</taxon>
        <taxon>Bacillota</taxon>
        <taxon>Clostridia</taxon>
        <taxon>Eubacteriales</taxon>
        <taxon>Clostridiaceae</taxon>
        <taxon>Clostridium</taxon>
    </lineage>
</organism>
<comment type="caution">
    <text evidence="1">The sequence shown here is derived from an EMBL/GenBank/DDBJ whole genome shotgun (WGS) entry which is preliminary data.</text>
</comment>